<gene>
    <name evidence="1" type="ORF">CITCOLO1_LOCUS5562</name>
</gene>
<reference evidence="1 2" key="1">
    <citation type="submission" date="2024-03" db="EMBL/GenBank/DDBJ databases">
        <authorList>
            <person name="Gkanogiannis A."/>
            <person name="Becerra Lopez-Lavalle L."/>
        </authorList>
    </citation>
    <scope>NUCLEOTIDE SEQUENCE [LARGE SCALE GENOMIC DNA]</scope>
</reference>
<sequence>MDVLLIQGWSSNANSHPKSSQLIFMDGDENNEVVKGDHYDHHRQHNETTPIIFSSFIHPRKPRRFLPYGAISEVRRRQQEASFDIMDSGRRSPFI</sequence>
<dbReference type="Proteomes" id="UP001642487">
    <property type="component" value="Chromosome 11"/>
</dbReference>
<organism evidence="1 2">
    <name type="scientific">Citrullus colocynthis</name>
    <name type="common">colocynth</name>
    <dbReference type="NCBI Taxonomy" id="252529"/>
    <lineage>
        <taxon>Eukaryota</taxon>
        <taxon>Viridiplantae</taxon>
        <taxon>Streptophyta</taxon>
        <taxon>Embryophyta</taxon>
        <taxon>Tracheophyta</taxon>
        <taxon>Spermatophyta</taxon>
        <taxon>Magnoliopsida</taxon>
        <taxon>eudicotyledons</taxon>
        <taxon>Gunneridae</taxon>
        <taxon>Pentapetalae</taxon>
        <taxon>rosids</taxon>
        <taxon>fabids</taxon>
        <taxon>Cucurbitales</taxon>
        <taxon>Cucurbitaceae</taxon>
        <taxon>Benincaseae</taxon>
        <taxon>Citrullus</taxon>
    </lineage>
</organism>
<proteinExistence type="predicted"/>
<keyword evidence="2" id="KW-1185">Reference proteome</keyword>
<evidence type="ECO:0000313" key="1">
    <source>
        <dbReference type="EMBL" id="CAK9313826.1"/>
    </source>
</evidence>
<evidence type="ECO:0000313" key="2">
    <source>
        <dbReference type="Proteomes" id="UP001642487"/>
    </source>
</evidence>
<dbReference type="EMBL" id="OZ021745">
    <property type="protein sequence ID" value="CAK9313826.1"/>
    <property type="molecule type" value="Genomic_DNA"/>
</dbReference>
<accession>A0ABP0Y2L5</accession>
<protein>
    <submittedName>
        <fullName evidence="1">Uncharacterized protein</fullName>
    </submittedName>
</protein>
<name>A0ABP0Y2L5_9ROSI</name>